<dbReference type="InterPro" id="IPR036513">
    <property type="entry name" value="STAS_dom_sf"/>
</dbReference>
<comment type="caution">
    <text evidence="2">The sequence shown here is derived from an EMBL/GenBank/DDBJ whole genome shotgun (WGS) entry which is preliminary data.</text>
</comment>
<dbReference type="InterPro" id="IPR058548">
    <property type="entry name" value="MlaB-like_STAS"/>
</dbReference>
<dbReference type="Gene3D" id="3.30.750.24">
    <property type="entry name" value="STAS domain"/>
    <property type="match status" value="1"/>
</dbReference>
<sequence>MSDESQTGTGQLKLAENLDLTAVTPLHKSLLSARGSALVIDASEVERIGGQSVQLLLSASKSWADDGVPFEIGNASDNFLSALALLGVGPDSLHVKEQTQ</sequence>
<proteinExistence type="predicted"/>
<dbReference type="InterPro" id="IPR002645">
    <property type="entry name" value="STAS_dom"/>
</dbReference>
<dbReference type="PROSITE" id="PS50801">
    <property type="entry name" value="STAS"/>
    <property type="match status" value="1"/>
</dbReference>
<protein>
    <submittedName>
        <fullName evidence="2">STAS domain-containing protein</fullName>
    </submittedName>
</protein>
<gene>
    <name evidence="2" type="ORF">OOZ53_19195</name>
</gene>
<accession>A0ABT4VS09</accession>
<feature type="domain" description="STAS" evidence="1">
    <location>
        <begin position="1"/>
        <end position="100"/>
    </location>
</feature>
<dbReference type="Pfam" id="PF13466">
    <property type="entry name" value="STAS_2"/>
    <property type="match status" value="1"/>
</dbReference>
<name>A0ABT4VS09_9HYPH</name>
<evidence type="ECO:0000313" key="2">
    <source>
        <dbReference type="EMBL" id="MDA4847495.1"/>
    </source>
</evidence>
<dbReference type="Proteomes" id="UP001148313">
    <property type="component" value="Unassembled WGS sequence"/>
</dbReference>
<dbReference type="EMBL" id="JAPJZH010000013">
    <property type="protein sequence ID" value="MDA4847495.1"/>
    <property type="molecule type" value="Genomic_DNA"/>
</dbReference>
<evidence type="ECO:0000259" key="1">
    <source>
        <dbReference type="PROSITE" id="PS50801"/>
    </source>
</evidence>
<keyword evidence="3" id="KW-1185">Reference proteome</keyword>
<dbReference type="RefSeq" id="WP_271091324.1">
    <property type="nucleotide sequence ID" value="NZ_JAPJZH010000013.1"/>
</dbReference>
<reference evidence="2" key="1">
    <citation type="submission" date="2022-11" db="EMBL/GenBank/DDBJ databases">
        <title>Hoeflea poritis sp. nov., isolated from scleractinian coral Porites lutea.</title>
        <authorList>
            <person name="Zhang G."/>
            <person name="Wei Q."/>
            <person name="Cai L."/>
        </authorList>
    </citation>
    <scope>NUCLEOTIDE SEQUENCE</scope>
    <source>
        <strain evidence="2">E7-10</strain>
    </source>
</reference>
<dbReference type="SUPFAM" id="SSF52091">
    <property type="entry name" value="SpoIIaa-like"/>
    <property type="match status" value="1"/>
</dbReference>
<organism evidence="2 3">
    <name type="scientific">Hoeflea poritis</name>
    <dbReference type="NCBI Taxonomy" id="2993659"/>
    <lineage>
        <taxon>Bacteria</taxon>
        <taxon>Pseudomonadati</taxon>
        <taxon>Pseudomonadota</taxon>
        <taxon>Alphaproteobacteria</taxon>
        <taxon>Hyphomicrobiales</taxon>
        <taxon>Rhizobiaceae</taxon>
        <taxon>Hoeflea</taxon>
    </lineage>
</organism>
<evidence type="ECO:0000313" key="3">
    <source>
        <dbReference type="Proteomes" id="UP001148313"/>
    </source>
</evidence>